<keyword evidence="9" id="KW-1185">Reference proteome</keyword>
<dbReference type="PROSITE" id="PS51387">
    <property type="entry name" value="FAD_PCMH"/>
    <property type="match status" value="1"/>
</dbReference>
<dbReference type="Proteomes" id="UP001408356">
    <property type="component" value="Unassembled WGS sequence"/>
</dbReference>
<comment type="cofactor">
    <cofactor evidence="1">
        <name>FAD</name>
        <dbReference type="ChEBI" id="CHEBI:57692"/>
    </cofactor>
</comment>
<sequence>MMIRLAIPWLGFFAALANATAIHKRAAIDDCLSAASVPVDTPGTDDWKADVAPYNPRLTYTPIAIAVPTKVEHIQSAVSCAAKVGLKINAKSGGHSYTSLGFGGEDGHLMVQMDRMYNVTLDKTTNVATIQAGARLGHAATELYNQGQRAFSHGTCPGVGVSGHSLHGGFGMSSHLHGLATDWIAGITIVLANSTVVHASETESQDLFWAMRGGGSNFGIAASFEFNTFAAPANVTWFTASLPFTKANGVAGLEALEEYVKNTMPAELNMRIFASSYFTQLEGLFYGDDTGLHTALTSLLNKTGGSIQQSQSVGWLDALSHYANGKLDVTHPYSLQETIYSKSLELTGLNGTAAQNFVNYWFDVAKGVTSRSWYFQLDMHGGKNSAVTNGNHDLSSYAHRDKLYLIQFYDRQYTGAYPADGPPFLDGWVGNTTAALANADWGMYINYADSSLSRTMAQDAYYGVNLPRLQRIKAAVDPTELFYNPQSIQPNTTA</sequence>
<name>A0ABR2UPI2_9PEZI</name>
<keyword evidence="3" id="KW-0285">Flavoprotein</keyword>
<reference evidence="8 9" key="1">
    <citation type="journal article" date="2024" name="J. Plant Pathol.">
        <title>Sequence and assembly of the genome of Seiridium unicorne, isolate CBS 538.82, causal agent of cypress canker disease.</title>
        <authorList>
            <person name="Scali E."/>
            <person name="Rocca G.D."/>
            <person name="Danti R."/>
            <person name="Garbelotto M."/>
            <person name="Barberini S."/>
            <person name="Baroncelli R."/>
            <person name="Emiliani G."/>
        </authorList>
    </citation>
    <scope>NUCLEOTIDE SEQUENCE [LARGE SCALE GENOMIC DNA]</scope>
    <source>
        <strain evidence="8 9">BM-138-508</strain>
    </source>
</reference>
<dbReference type="SUPFAM" id="SSF56176">
    <property type="entry name" value="FAD-binding/transporter-associated domain-like"/>
    <property type="match status" value="1"/>
</dbReference>
<evidence type="ECO:0000256" key="3">
    <source>
        <dbReference type="ARBA" id="ARBA00022630"/>
    </source>
</evidence>
<evidence type="ECO:0000256" key="1">
    <source>
        <dbReference type="ARBA" id="ARBA00001974"/>
    </source>
</evidence>
<dbReference type="InterPro" id="IPR016166">
    <property type="entry name" value="FAD-bd_PCMH"/>
</dbReference>
<keyword evidence="4" id="KW-0274">FAD</keyword>
<proteinExistence type="inferred from homology"/>
<dbReference type="EMBL" id="JARVKF010000406">
    <property type="protein sequence ID" value="KAK9416588.1"/>
    <property type="molecule type" value="Genomic_DNA"/>
</dbReference>
<dbReference type="InterPro" id="IPR050416">
    <property type="entry name" value="FAD-linked_Oxidoreductase"/>
</dbReference>
<keyword evidence="6" id="KW-0732">Signal</keyword>
<dbReference type="InterPro" id="IPR036318">
    <property type="entry name" value="FAD-bd_PCMH-like_sf"/>
</dbReference>
<accession>A0ABR2UPI2</accession>
<evidence type="ECO:0000256" key="2">
    <source>
        <dbReference type="ARBA" id="ARBA00005466"/>
    </source>
</evidence>
<evidence type="ECO:0000313" key="8">
    <source>
        <dbReference type="EMBL" id="KAK9416588.1"/>
    </source>
</evidence>
<dbReference type="Pfam" id="PF01565">
    <property type="entry name" value="FAD_binding_4"/>
    <property type="match status" value="1"/>
</dbReference>
<comment type="similarity">
    <text evidence="2">Belongs to the oxygen-dependent FAD-linked oxidoreductase family.</text>
</comment>
<evidence type="ECO:0000256" key="6">
    <source>
        <dbReference type="SAM" id="SignalP"/>
    </source>
</evidence>
<protein>
    <recommendedName>
        <fullName evidence="7">FAD-binding PCMH-type domain-containing protein</fullName>
    </recommendedName>
</protein>
<keyword evidence="5" id="KW-0560">Oxidoreductase</keyword>
<dbReference type="PANTHER" id="PTHR42973">
    <property type="entry name" value="BINDING OXIDOREDUCTASE, PUTATIVE (AFU_ORTHOLOGUE AFUA_1G17690)-RELATED"/>
    <property type="match status" value="1"/>
</dbReference>
<evidence type="ECO:0000256" key="4">
    <source>
        <dbReference type="ARBA" id="ARBA00022827"/>
    </source>
</evidence>
<dbReference type="InterPro" id="IPR016169">
    <property type="entry name" value="FAD-bd_PCMH_sub2"/>
</dbReference>
<dbReference type="Gene3D" id="3.30.465.10">
    <property type="match status" value="1"/>
</dbReference>
<organism evidence="8 9">
    <name type="scientific">Seiridium unicorne</name>
    <dbReference type="NCBI Taxonomy" id="138068"/>
    <lineage>
        <taxon>Eukaryota</taxon>
        <taxon>Fungi</taxon>
        <taxon>Dikarya</taxon>
        <taxon>Ascomycota</taxon>
        <taxon>Pezizomycotina</taxon>
        <taxon>Sordariomycetes</taxon>
        <taxon>Xylariomycetidae</taxon>
        <taxon>Amphisphaeriales</taxon>
        <taxon>Sporocadaceae</taxon>
        <taxon>Seiridium</taxon>
    </lineage>
</organism>
<feature type="domain" description="FAD-binding PCMH-type" evidence="7">
    <location>
        <begin position="58"/>
        <end position="231"/>
    </location>
</feature>
<gene>
    <name evidence="8" type="ORF">SUNI508_09694</name>
</gene>
<feature type="signal peptide" evidence="6">
    <location>
        <begin position="1"/>
        <end position="19"/>
    </location>
</feature>
<evidence type="ECO:0000256" key="5">
    <source>
        <dbReference type="ARBA" id="ARBA00023002"/>
    </source>
</evidence>
<dbReference type="PANTHER" id="PTHR42973:SF39">
    <property type="entry name" value="FAD-BINDING PCMH-TYPE DOMAIN-CONTAINING PROTEIN"/>
    <property type="match status" value="1"/>
</dbReference>
<comment type="caution">
    <text evidence="8">The sequence shown here is derived from an EMBL/GenBank/DDBJ whole genome shotgun (WGS) entry which is preliminary data.</text>
</comment>
<evidence type="ECO:0000259" key="7">
    <source>
        <dbReference type="PROSITE" id="PS51387"/>
    </source>
</evidence>
<evidence type="ECO:0000313" key="9">
    <source>
        <dbReference type="Proteomes" id="UP001408356"/>
    </source>
</evidence>
<dbReference type="Pfam" id="PF08031">
    <property type="entry name" value="BBE"/>
    <property type="match status" value="1"/>
</dbReference>
<dbReference type="InterPro" id="IPR006094">
    <property type="entry name" value="Oxid_FAD_bind_N"/>
</dbReference>
<dbReference type="InterPro" id="IPR012951">
    <property type="entry name" value="BBE"/>
</dbReference>
<dbReference type="Gene3D" id="3.40.462.20">
    <property type="match status" value="1"/>
</dbReference>
<feature type="chain" id="PRO_5046342159" description="FAD-binding PCMH-type domain-containing protein" evidence="6">
    <location>
        <begin position="20"/>
        <end position="494"/>
    </location>
</feature>